<sequence length="205" mass="22555">MLRTWAIWERSRKVAGILVFGASAYYITEVVCSVRLTKSYRYRDNILADTLRECYSTAVAVSPSQMAIKFSFGSLMLLDGMIFTLILTKVVLIGKGTRVKILKVLVRDGTIYDAVLFAISVANLTLVTVLPQQRIICVTSLANTTVVAQSIGASHIVLSLRKYASKRGVRSLLSPISGIRFAEGQSIVNDLTGRMASDSDEFSEY</sequence>
<reference evidence="2 3" key="1">
    <citation type="submission" date="2018-06" db="EMBL/GenBank/DDBJ databases">
        <title>A transcriptomic atlas of mushroom development highlights an independent origin of complex multicellularity.</title>
        <authorList>
            <consortium name="DOE Joint Genome Institute"/>
            <person name="Krizsan K."/>
            <person name="Almasi E."/>
            <person name="Merenyi Z."/>
            <person name="Sahu N."/>
            <person name="Viragh M."/>
            <person name="Koszo T."/>
            <person name="Mondo S."/>
            <person name="Kiss B."/>
            <person name="Balint B."/>
            <person name="Kues U."/>
            <person name="Barry K."/>
            <person name="Hegedus J.C."/>
            <person name="Henrissat B."/>
            <person name="Johnson J."/>
            <person name="Lipzen A."/>
            <person name="Ohm R."/>
            <person name="Nagy I."/>
            <person name="Pangilinan J."/>
            <person name="Yan J."/>
            <person name="Xiong Y."/>
            <person name="Grigoriev I.V."/>
            <person name="Hibbett D.S."/>
            <person name="Nagy L.G."/>
        </authorList>
    </citation>
    <scope>NUCLEOTIDE SEQUENCE [LARGE SCALE GENOMIC DNA]</scope>
    <source>
        <strain evidence="2 3">SZMC22713</strain>
    </source>
</reference>
<dbReference type="EMBL" id="ML170264">
    <property type="protein sequence ID" value="TDL15722.1"/>
    <property type="molecule type" value="Genomic_DNA"/>
</dbReference>
<keyword evidence="3" id="KW-1185">Reference proteome</keyword>
<feature type="transmembrane region" description="Helical" evidence="1">
    <location>
        <begin position="70"/>
        <end position="91"/>
    </location>
</feature>
<accession>A0A4Y7PLL0</accession>
<feature type="transmembrane region" description="Helical" evidence="1">
    <location>
        <begin position="111"/>
        <end position="130"/>
    </location>
</feature>
<evidence type="ECO:0000313" key="2">
    <source>
        <dbReference type="EMBL" id="TDL15722.1"/>
    </source>
</evidence>
<protein>
    <submittedName>
        <fullName evidence="2">Uncharacterized protein</fullName>
    </submittedName>
</protein>
<evidence type="ECO:0000313" key="3">
    <source>
        <dbReference type="Proteomes" id="UP000294933"/>
    </source>
</evidence>
<dbReference type="Proteomes" id="UP000294933">
    <property type="component" value="Unassembled WGS sequence"/>
</dbReference>
<evidence type="ECO:0000256" key="1">
    <source>
        <dbReference type="SAM" id="Phobius"/>
    </source>
</evidence>
<proteinExistence type="predicted"/>
<gene>
    <name evidence="2" type="ORF">BD410DRAFT_87069</name>
</gene>
<keyword evidence="1" id="KW-0812">Transmembrane</keyword>
<keyword evidence="1" id="KW-1133">Transmembrane helix</keyword>
<dbReference type="AlphaFoldDB" id="A0A4Y7PLL0"/>
<organism evidence="2 3">
    <name type="scientific">Rickenella mellea</name>
    <dbReference type="NCBI Taxonomy" id="50990"/>
    <lineage>
        <taxon>Eukaryota</taxon>
        <taxon>Fungi</taxon>
        <taxon>Dikarya</taxon>
        <taxon>Basidiomycota</taxon>
        <taxon>Agaricomycotina</taxon>
        <taxon>Agaricomycetes</taxon>
        <taxon>Hymenochaetales</taxon>
        <taxon>Rickenellaceae</taxon>
        <taxon>Rickenella</taxon>
    </lineage>
</organism>
<name>A0A4Y7PLL0_9AGAM</name>
<keyword evidence="1" id="KW-0472">Membrane</keyword>
<dbReference type="VEuPathDB" id="FungiDB:BD410DRAFT_87069"/>